<evidence type="ECO:0000256" key="3">
    <source>
        <dbReference type="RuleBase" id="RU003476"/>
    </source>
</evidence>
<dbReference type="GO" id="GO:0035529">
    <property type="term" value="F:NADH pyrophosphatase activity"/>
    <property type="evidence" value="ECO:0007669"/>
    <property type="project" value="TreeGrafter"/>
</dbReference>
<keyword evidence="5" id="KW-1185">Reference proteome</keyword>
<protein>
    <submittedName>
        <fullName evidence="6 7">Nudix hydrolase 2</fullName>
    </submittedName>
</protein>
<sequence>MSSTALLCRRHCFKFRVFNSWRTRLQRQEQHHQQQLSVRATATAATQLPRGGRKQVSAQLQIVRPYKAFEPMDAPKEVFQGKTDRFKGVTVDCKDECLTNAQFQEKLQKSVDFWSTNGNRAIWFYVYKNQAEWVPILAEAGFDFHHARTGVVAMYRWLPKDESSNLPNYAHTLLGVGGLVINDNDEVLVVSDRYAMIPNSWKLPGGYVEPRENLIDAAIREVCEETGIQTTFKSVVCLRHSHGGNFGCSDIYMVVGLKPLNLDFKRCEREIARLQWMPIQEYLEHPQVHETNRHFVRTYLDYQRRGLVLTCRCEVHQVLKKEYNLYFVDQHTPQSTSNEATK</sequence>
<dbReference type="SUPFAM" id="SSF55811">
    <property type="entry name" value="Nudix"/>
    <property type="match status" value="1"/>
</dbReference>
<dbReference type="InterPro" id="IPR000086">
    <property type="entry name" value="NUDIX_hydrolase_dom"/>
</dbReference>
<comment type="similarity">
    <text evidence="1 3">Belongs to the Nudix hydrolase family.</text>
</comment>
<dbReference type="FunFam" id="3.90.79.10:FF:000015">
    <property type="entry name" value="Nudix hydrolase 8"/>
    <property type="match status" value="1"/>
</dbReference>
<dbReference type="OrthoDB" id="447842at2759"/>
<evidence type="ECO:0000313" key="5">
    <source>
        <dbReference type="Proteomes" id="UP000504634"/>
    </source>
</evidence>
<evidence type="ECO:0000313" key="6">
    <source>
        <dbReference type="RefSeq" id="XP_030381899.1"/>
    </source>
</evidence>
<dbReference type="Gene3D" id="3.40.630.30">
    <property type="match status" value="1"/>
</dbReference>
<dbReference type="InterPro" id="IPR015797">
    <property type="entry name" value="NUDIX_hydrolase-like_dom_sf"/>
</dbReference>
<dbReference type="PROSITE" id="PS00893">
    <property type="entry name" value="NUDIX_BOX"/>
    <property type="match status" value="1"/>
</dbReference>
<dbReference type="Pfam" id="PF00293">
    <property type="entry name" value="NUDIX"/>
    <property type="match status" value="1"/>
</dbReference>
<dbReference type="InterPro" id="IPR020084">
    <property type="entry name" value="NUDIX_hydrolase_CS"/>
</dbReference>
<gene>
    <name evidence="6 7 8" type="primary">LOC115629553</name>
</gene>
<accession>A0A6J2U0L7</accession>
<dbReference type="PANTHER" id="PTHR13994:SF13">
    <property type="entry name" value="FI03680P"/>
    <property type="match status" value="1"/>
</dbReference>
<proteinExistence type="inferred from homology"/>
<dbReference type="PRINTS" id="PR00502">
    <property type="entry name" value="NUDIXFAMILY"/>
</dbReference>
<dbReference type="RefSeq" id="XP_030381899.1">
    <property type="nucleotide sequence ID" value="XM_030526039.1"/>
</dbReference>
<evidence type="ECO:0000313" key="7">
    <source>
        <dbReference type="RefSeq" id="XP_030381900.1"/>
    </source>
</evidence>
<evidence type="ECO:0000256" key="1">
    <source>
        <dbReference type="ARBA" id="ARBA00005582"/>
    </source>
</evidence>
<dbReference type="GeneID" id="115629553"/>
<dbReference type="GO" id="GO:0051287">
    <property type="term" value="F:NAD binding"/>
    <property type="evidence" value="ECO:0007669"/>
    <property type="project" value="TreeGrafter"/>
</dbReference>
<evidence type="ECO:0000256" key="2">
    <source>
        <dbReference type="ARBA" id="ARBA00022801"/>
    </source>
</evidence>
<dbReference type="PANTHER" id="PTHR13994">
    <property type="entry name" value="NUDIX HYDROLASE RELATED"/>
    <property type="match status" value="1"/>
</dbReference>
<organism evidence="5 6">
    <name type="scientific">Drosophila lebanonensis</name>
    <name type="common">Fruit fly</name>
    <name type="synonym">Scaptodrosophila lebanonensis</name>
    <dbReference type="NCBI Taxonomy" id="7225"/>
    <lineage>
        <taxon>Eukaryota</taxon>
        <taxon>Metazoa</taxon>
        <taxon>Ecdysozoa</taxon>
        <taxon>Arthropoda</taxon>
        <taxon>Hexapoda</taxon>
        <taxon>Insecta</taxon>
        <taxon>Pterygota</taxon>
        <taxon>Neoptera</taxon>
        <taxon>Endopterygota</taxon>
        <taxon>Diptera</taxon>
        <taxon>Brachycera</taxon>
        <taxon>Muscomorpha</taxon>
        <taxon>Ephydroidea</taxon>
        <taxon>Drosophilidae</taxon>
        <taxon>Scaptodrosophila</taxon>
    </lineage>
</organism>
<keyword evidence="2 3" id="KW-0378">Hydrolase</keyword>
<evidence type="ECO:0000259" key="4">
    <source>
        <dbReference type="PROSITE" id="PS51462"/>
    </source>
</evidence>
<dbReference type="Proteomes" id="UP000504634">
    <property type="component" value="Unplaced"/>
</dbReference>
<dbReference type="CDD" id="cd04670">
    <property type="entry name" value="NUDIX_ASFGF2_Nudt6"/>
    <property type="match status" value="1"/>
</dbReference>
<reference evidence="6 7" key="1">
    <citation type="submission" date="2025-04" db="UniProtKB">
        <authorList>
            <consortium name="RefSeq"/>
        </authorList>
    </citation>
    <scope>IDENTIFICATION</scope>
    <source>
        <strain evidence="6 7">11010-0011.00</strain>
        <tissue evidence="6 7">Whole body</tissue>
    </source>
</reference>
<dbReference type="PROSITE" id="PS51462">
    <property type="entry name" value="NUDIX"/>
    <property type="match status" value="1"/>
</dbReference>
<name>A0A6J2U0L7_DROLE</name>
<dbReference type="InterPro" id="IPR020476">
    <property type="entry name" value="Nudix_hydrolase"/>
</dbReference>
<dbReference type="AlphaFoldDB" id="A0A6J2U0L7"/>
<dbReference type="PRINTS" id="PR01356">
    <property type="entry name" value="GFGPROTEIN"/>
</dbReference>
<dbReference type="RefSeq" id="XP_030381901.1">
    <property type="nucleotide sequence ID" value="XM_030526041.1"/>
</dbReference>
<dbReference type="Gene3D" id="3.90.79.10">
    <property type="entry name" value="Nucleoside Triphosphate Pyrophosphohydrolase"/>
    <property type="match status" value="1"/>
</dbReference>
<dbReference type="InterPro" id="IPR040618">
    <property type="entry name" value="Pre-Nudix"/>
</dbReference>
<dbReference type="Pfam" id="PF18290">
    <property type="entry name" value="Nudix_hydro"/>
    <property type="match status" value="1"/>
</dbReference>
<dbReference type="InterPro" id="IPR003293">
    <property type="entry name" value="Nudix_hydrolase6-like"/>
</dbReference>
<evidence type="ECO:0000313" key="8">
    <source>
        <dbReference type="RefSeq" id="XP_030381901.1"/>
    </source>
</evidence>
<feature type="domain" description="Nudix hydrolase" evidence="4">
    <location>
        <begin position="171"/>
        <end position="301"/>
    </location>
</feature>
<dbReference type="GO" id="GO:0047631">
    <property type="term" value="F:ADP-ribose diphosphatase activity"/>
    <property type="evidence" value="ECO:0007669"/>
    <property type="project" value="TreeGrafter"/>
</dbReference>
<dbReference type="RefSeq" id="XP_030381900.1">
    <property type="nucleotide sequence ID" value="XM_030526040.1"/>
</dbReference>